<dbReference type="InterPro" id="IPR006311">
    <property type="entry name" value="TAT_signal"/>
</dbReference>
<accession>A0AAC9U387</accession>
<dbReference type="Pfam" id="PF13618">
    <property type="entry name" value="Gluconate_2-dh3"/>
    <property type="match status" value="1"/>
</dbReference>
<dbReference type="AlphaFoldDB" id="A0AAC9U387"/>
<evidence type="ECO:0000313" key="1">
    <source>
        <dbReference type="EMBL" id="ASJ98282.1"/>
    </source>
</evidence>
<name>A0AAC9U387_9GAMM</name>
<sequence>MKNDKADKDEMVDEGRRTLFKAAGIVAAGAAVASSMGASNAFADNLNKPKPANSPQYLFLHPDEVIFVQAATARIIPSEPDVPGALEADVTNFIDKALASPWGGGSDMYVSGPWQPGTPEQGYQLKFTPSELYRTALTAINKQLAALGTPFTEMSEAQQDAYLTKLEAGAMDLDGVPSAVFFSMLLQNTLEGYLADPSYGGNKEMVGWKAIGFPGAYASWYDLADKHGINLEVRTSNPISMANAPKHMVHPGKGE</sequence>
<dbReference type="PROSITE" id="PS51318">
    <property type="entry name" value="TAT"/>
    <property type="match status" value="1"/>
</dbReference>
<proteinExistence type="predicted"/>
<dbReference type="RefSeq" id="WP_088905665.1">
    <property type="nucleotide sequence ID" value="NZ_CP022272.1"/>
</dbReference>
<dbReference type="InterPro" id="IPR027056">
    <property type="entry name" value="Gluconate_2DH_su3"/>
</dbReference>
<evidence type="ECO:0000313" key="2">
    <source>
        <dbReference type="Proteomes" id="UP000198233"/>
    </source>
</evidence>
<dbReference type="KEGG" id="smav:CFF01_17740"/>
<dbReference type="EMBL" id="CP022272">
    <property type="protein sequence ID" value="ASJ98282.1"/>
    <property type="molecule type" value="Genomic_DNA"/>
</dbReference>
<reference evidence="1 2" key="1">
    <citation type="submission" date="2017-06" db="EMBL/GenBank/DDBJ databases">
        <title>Complete genome sequence of Shewanella marisflavi EP1 associated with anaerobic 2,4-dinitrotoluene reduction and salt tolerance.</title>
        <authorList>
            <person name="Huang J."/>
        </authorList>
    </citation>
    <scope>NUCLEOTIDE SEQUENCE [LARGE SCALE GENOMIC DNA]</scope>
    <source>
        <strain evidence="1 2">EP1</strain>
    </source>
</reference>
<organism evidence="1 2">
    <name type="scientific">Shewanella marisflavi</name>
    <dbReference type="NCBI Taxonomy" id="260364"/>
    <lineage>
        <taxon>Bacteria</taxon>
        <taxon>Pseudomonadati</taxon>
        <taxon>Pseudomonadota</taxon>
        <taxon>Gammaproteobacteria</taxon>
        <taxon>Alteromonadales</taxon>
        <taxon>Shewanellaceae</taxon>
        <taxon>Shewanella</taxon>
    </lineage>
</organism>
<protein>
    <recommendedName>
        <fullName evidence="3">Gluconate 2-dehydrogenase subunit 3 family protein</fullName>
    </recommendedName>
</protein>
<dbReference type="Proteomes" id="UP000198233">
    <property type="component" value="Chromosome"/>
</dbReference>
<evidence type="ECO:0008006" key="3">
    <source>
        <dbReference type="Google" id="ProtNLM"/>
    </source>
</evidence>
<gene>
    <name evidence="1" type="ORF">CFF01_17740</name>
</gene>